<feature type="domain" description="DTW" evidence="6">
    <location>
        <begin position="10"/>
        <end position="198"/>
    </location>
</feature>
<name>A0A370U7W2_9GAMM</name>
<evidence type="ECO:0000256" key="4">
    <source>
        <dbReference type="ARBA" id="ARBA00022694"/>
    </source>
</evidence>
<keyword evidence="8" id="KW-1185">Reference proteome</keyword>
<evidence type="ECO:0000256" key="3">
    <source>
        <dbReference type="ARBA" id="ARBA00022691"/>
    </source>
</evidence>
<dbReference type="RefSeq" id="WP_115468330.1">
    <property type="nucleotide sequence ID" value="NZ_QKRA01000005.1"/>
</dbReference>
<evidence type="ECO:0000256" key="5">
    <source>
        <dbReference type="ARBA" id="ARBA00034489"/>
    </source>
</evidence>
<gene>
    <name evidence="7" type="ORF">DN730_11715</name>
</gene>
<evidence type="ECO:0000256" key="1">
    <source>
        <dbReference type="ARBA" id="ARBA00012386"/>
    </source>
</evidence>
<dbReference type="AlphaFoldDB" id="A0A370U7W2"/>
<keyword evidence="4" id="KW-0819">tRNA processing</keyword>
<dbReference type="InterPro" id="IPR039262">
    <property type="entry name" value="DTWD2/TAPT"/>
</dbReference>
<dbReference type="GO" id="GO:0016432">
    <property type="term" value="F:tRNA-uridine aminocarboxypropyltransferase activity"/>
    <property type="evidence" value="ECO:0007669"/>
    <property type="project" value="UniProtKB-EC"/>
</dbReference>
<dbReference type="OrthoDB" id="268835at2"/>
<proteinExistence type="inferred from homology"/>
<keyword evidence="3" id="KW-0949">S-adenosyl-L-methionine</keyword>
<dbReference type="InterPro" id="IPR005636">
    <property type="entry name" value="DTW"/>
</dbReference>
<dbReference type="GO" id="GO:0008033">
    <property type="term" value="P:tRNA processing"/>
    <property type="evidence" value="ECO:0007669"/>
    <property type="project" value="UniProtKB-KW"/>
</dbReference>
<sequence length="204" mass="23107">MTGALPVNQRRTICGHCNFPQATCICDLIPHVSGAVNIWVLQDSLEIKHAKNTARLLALGYSRTHLIDVSDTQQLNTFFQTVTPENGILLYPDDRAVLLERSDQSSLARVRHLILLDGTWRKAKKMFFTLPKLHCYPIVKFGTPPASLYSIRKSPDALSLSTLEAAVYALELLSSSNDYQPIRSFFQQVISRQWSKQPTHHKYI</sequence>
<keyword evidence="2" id="KW-0808">Transferase</keyword>
<accession>A0A370U7W2</accession>
<dbReference type="EC" id="2.5.1.25" evidence="1"/>
<dbReference type="PANTHER" id="PTHR21392">
    <property type="entry name" value="TRNA-URIDINE AMINOCARBOXYPROPYLTRANSFERASE 2"/>
    <property type="match status" value="1"/>
</dbReference>
<dbReference type="Proteomes" id="UP000254326">
    <property type="component" value="Unassembled WGS sequence"/>
</dbReference>
<comment type="similarity">
    <text evidence="5">Belongs to the TDD superfamily. DTWD2 family.</text>
</comment>
<dbReference type="PANTHER" id="PTHR21392:SF0">
    <property type="entry name" value="TRNA-URIDINE AMINOCARBOXYPROPYLTRANSFERASE 2"/>
    <property type="match status" value="1"/>
</dbReference>
<dbReference type="EMBL" id="QKRA01000005">
    <property type="protein sequence ID" value="RDL43845.1"/>
    <property type="molecule type" value="Genomic_DNA"/>
</dbReference>
<evidence type="ECO:0000313" key="8">
    <source>
        <dbReference type="Proteomes" id="UP000254326"/>
    </source>
</evidence>
<protein>
    <recommendedName>
        <fullName evidence="1">tRNA-uridine aminocarboxypropyltransferase</fullName>
        <ecNumber evidence="1">2.5.1.25</ecNumber>
    </recommendedName>
</protein>
<dbReference type="SMART" id="SM01144">
    <property type="entry name" value="DTW"/>
    <property type="match status" value="1"/>
</dbReference>
<evidence type="ECO:0000256" key="2">
    <source>
        <dbReference type="ARBA" id="ARBA00022679"/>
    </source>
</evidence>
<evidence type="ECO:0000259" key="6">
    <source>
        <dbReference type="SMART" id="SM01144"/>
    </source>
</evidence>
<organism evidence="7 8">
    <name type="scientific">Marinomonas piezotolerans</name>
    <dbReference type="NCBI Taxonomy" id="2213058"/>
    <lineage>
        <taxon>Bacteria</taxon>
        <taxon>Pseudomonadati</taxon>
        <taxon>Pseudomonadota</taxon>
        <taxon>Gammaproteobacteria</taxon>
        <taxon>Oceanospirillales</taxon>
        <taxon>Oceanospirillaceae</taxon>
        <taxon>Marinomonas</taxon>
    </lineage>
</organism>
<reference evidence="7 8" key="1">
    <citation type="submission" date="2018-06" db="EMBL/GenBank/DDBJ databases">
        <title>Marinomonas sp. YLB-05 draft genome sequence.</title>
        <authorList>
            <person name="Yu L."/>
            <person name="Tang X."/>
        </authorList>
    </citation>
    <scope>NUCLEOTIDE SEQUENCE [LARGE SCALE GENOMIC DNA]</scope>
    <source>
        <strain evidence="7 8">YLB-05</strain>
    </source>
</reference>
<comment type="caution">
    <text evidence="7">The sequence shown here is derived from an EMBL/GenBank/DDBJ whole genome shotgun (WGS) entry which is preliminary data.</text>
</comment>
<dbReference type="Pfam" id="PF03942">
    <property type="entry name" value="DTW"/>
    <property type="match status" value="1"/>
</dbReference>
<evidence type="ECO:0000313" key="7">
    <source>
        <dbReference type="EMBL" id="RDL43845.1"/>
    </source>
</evidence>